<accession>A0ABQ7QX57</accession>
<evidence type="ECO:0000313" key="2">
    <source>
        <dbReference type="EMBL" id="KAG7309631.1"/>
    </source>
</evidence>
<proteinExistence type="predicted"/>
<sequence length="108" mass="11406">MKETNRSATIQVSNVHSTSDTVTVLSLGGLDTAASLSGSNDEWTQDNHSTACSTTTNAVKIIVPVERQVIANNDDLTDSKGDVKDEGKQQSSAGEVKGKNLPDNCHYG</sequence>
<feature type="compositionally biased region" description="Basic and acidic residues" evidence="1">
    <location>
        <begin position="77"/>
        <end position="88"/>
    </location>
</feature>
<evidence type="ECO:0000256" key="1">
    <source>
        <dbReference type="SAM" id="MobiDB-lite"/>
    </source>
</evidence>
<feature type="region of interest" description="Disordered" evidence="1">
    <location>
        <begin position="71"/>
        <end position="108"/>
    </location>
</feature>
<reference evidence="2 3" key="1">
    <citation type="submission" date="2021-06" db="EMBL/GenBank/DDBJ databases">
        <title>A haploid diamondback moth (Plutella xylostella L.) genome assembly resolves 31 chromosomes and identifies a diamide resistance mutation.</title>
        <authorList>
            <person name="Ward C.M."/>
            <person name="Perry K.D."/>
            <person name="Baker G."/>
            <person name="Powis K."/>
            <person name="Heckel D.G."/>
            <person name="Baxter S.W."/>
        </authorList>
    </citation>
    <scope>NUCLEOTIDE SEQUENCE [LARGE SCALE GENOMIC DNA]</scope>
    <source>
        <strain evidence="2 3">LV</strain>
        <tissue evidence="2">Single pupa</tissue>
    </source>
</reference>
<dbReference type="EMBL" id="JAHIBW010000006">
    <property type="protein sequence ID" value="KAG7309631.1"/>
    <property type="molecule type" value="Genomic_DNA"/>
</dbReference>
<dbReference type="Proteomes" id="UP000823941">
    <property type="component" value="Chromosome 6"/>
</dbReference>
<organism evidence="2 3">
    <name type="scientific">Plutella xylostella</name>
    <name type="common">Diamondback moth</name>
    <name type="synonym">Plutella maculipennis</name>
    <dbReference type="NCBI Taxonomy" id="51655"/>
    <lineage>
        <taxon>Eukaryota</taxon>
        <taxon>Metazoa</taxon>
        <taxon>Ecdysozoa</taxon>
        <taxon>Arthropoda</taxon>
        <taxon>Hexapoda</taxon>
        <taxon>Insecta</taxon>
        <taxon>Pterygota</taxon>
        <taxon>Neoptera</taxon>
        <taxon>Endopterygota</taxon>
        <taxon>Lepidoptera</taxon>
        <taxon>Glossata</taxon>
        <taxon>Ditrysia</taxon>
        <taxon>Yponomeutoidea</taxon>
        <taxon>Plutellidae</taxon>
        <taxon>Plutella</taxon>
    </lineage>
</organism>
<keyword evidence="3" id="KW-1185">Reference proteome</keyword>
<comment type="caution">
    <text evidence="2">The sequence shown here is derived from an EMBL/GenBank/DDBJ whole genome shotgun (WGS) entry which is preliminary data.</text>
</comment>
<protein>
    <submittedName>
        <fullName evidence="2">Uncharacterized protein</fullName>
    </submittedName>
</protein>
<evidence type="ECO:0000313" key="3">
    <source>
        <dbReference type="Proteomes" id="UP000823941"/>
    </source>
</evidence>
<gene>
    <name evidence="2" type="ORF">JYU34_004109</name>
</gene>
<name>A0ABQ7QX57_PLUXY</name>